<keyword evidence="1" id="KW-0805">Transcription regulation</keyword>
<dbReference type="SUPFAM" id="SSF46689">
    <property type="entry name" value="Homeodomain-like"/>
    <property type="match status" value="1"/>
</dbReference>
<dbReference type="GO" id="GO:0003700">
    <property type="term" value="F:DNA-binding transcription factor activity"/>
    <property type="evidence" value="ECO:0007669"/>
    <property type="project" value="TreeGrafter"/>
</dbReference>
<evidence type="ECO:0000256" key="2">
    <source>
        <dbReference type="ARBA" id="ARBA00023125"/>
    </source>
</evidence>
<evidence type="ECO:0000313" key="6">
    <source>
        <dbReference type="EMBL" id="PSW21385.1"/>
    </source>
</evidence>
<dbReference type="Pfam" id="PF14246">
    <property type="entry name" value="TetR_C_7"/>
    <property type="match status" value="1"/>
</dbReference>
<dbReference type="InterPro" id="IPR039536">
    <property type="entry name" value="TetR_C_Proteobacteria"/>
</dbReference>
<dbReference type="EMBL" id="PYMA01000002">
    <property type="protein sequence ID" value="PSW21385.1"/>
    <property type="molecule type" value="Genomic_DNA"/>
</dbReference>
<dbReference type="Pfam" id="PF00440">
    <property type="entry name" value="TetR_N"/>
    <property type="match status" value="1"/>
</dbReference>
<evidence type="ECO:0000256" key="3">
    <source>
        <dbReference type="ARBA" id="ARBA00023163"/>
    </source>
</evidence>
<dbReference type="OrthoDB" id="8535430at2"/>
<evidence type="ECO:0000259" key="5">
    <source>
        <dbReference type="PROSITE" id="PS50977"/>
    </source>
</evidence>
<keyword evidence="7" id="KW-1185">Reference proteome</keyword>
<dbReference type="InterPro" id="IPR036271">
    <property type="entry name" value="Tet_transcr_reg_TetR-rel_C_sf"/>
</dbReference>
<feature type="domain" description="HTH tetR-type" evidence="5">
    <location>
        <begin position="9"/>
        <end position="69"/>
    </location>
</feature>
<dbReference type="InterPro" id="IPR009057">
    <property type="entry name" value="Homeodomain-like_sf"/>
</dbReference>
<dbReference type="RefSeq" id="WP_036817500.1">
    <property type="nucleotide sequence ID" value="NZ_JGVO01000079.1"/>
</dbReference>
<dbReference type="PRINTS" id="PR00455">
    <property type="entry name" value="HTHTETR"/>
</dbReference>
<evidence type="ECO:0000256" key="4">
    <source>
        <dbReference type="PROSITE-ProRule" id="PRU00335"/>
    </source>
</evidence>
<organism evidence="6 7">
    <name type="scientific">Photobacterium sanctipauli</name>
    <dbReference type="NCBI Taxonomy" id="1342794"/>
    <lineage>
        <taxon>Bacteria</taxon>
        <taxon>Pseudomonadati</taxon>
        <taxon>Pseudomonadota</taxon>
        <taxon>Gammaproteobacteria</taxon>
        <taxon>Vibrionales</taxon>
        <taxon>Vibrionaceae</taxon>
        <taxon>Photobacterium</taxon>
    </lineage>
</organism>
<gene>
    <name evidence="6" type="ORF">C9I98_05470</name>
</gene>
<sequence>MSKIEQNREKKRKAILASAQDVFLSDGYVLANMDKIAAHAQMTKQTVYRYYPSKIDLFQATLRHIGEQPDEGFLEHLNNSDPKQALTDFARDFITFHLSDEHLATYRLLVAESAKAPEILESFQSVGPNETHDRLFRFFSERLNIQEPESPIRLWTGMLLALRGEVLMGMAKPSQIQINAHVDAATQTLLAALRQD</sequence>
<dbReference type="Gene3D" id="1.10.357.10">
    <property type="entry name" value="Tetracycline Repressor, domain 2"/>
    <property type="match status" value="1"/>
</dbReference>
<dbReference type="Gene3D" id="1.10.10.60">
    <property type="entry name" value="Homeodomain-like"/>
    <property type="match status" value="1"/>
</dbReference>
<dbReference type="PROSITE" id="PS50977">
    <property type="entry name" value="HTH_TETR_2"/>
    <property type="match status" value="1"/>
</dbReference>
<dbReference type="AlphaFoldDB" id="A0A2T3NYN5"/>
<proteinExistence type="predicted"/>
<keyword evidence="3" id="KW-0804">Transcription</keyword>
<protein>
    <submittedName>
        <fullName evidence="6">TetR/AcrR family transcriptional regulator</fullName>
    </submittedName>
</protein>
<dbReference type="InterPro" id="IPR001647">
    <property type="entry name" value="HTH_TetR"/>
</dbReference>
<reference evidence="6 7" key="1">
    <citation type="submission" date="2018-01" db="EMBL/GenBank/DDBJ databases">
        <title>Whole genome sequencing of Histamine producing bacteria.</title>
        <authorList>
            <person name="Butler K."/>
        </authorList>
    </citation>
    <scope>NUCLEOTIDE SEQUENCE [LARGE SCALE GENOMIC DNA]</scope>
    <source>
        <strain evidence="6 7">DSM 100436</strain>
    </source>
</reference>
<evidence type="ECO:0000313" key="7">
    <source>
        <dbReference type="Proteomes" id="UP000241771"/>
    </source>
</evidence>
<dbReference type="SUPFAM" id="SSF48498">
    <property type="entry name" value="Tetracyclin repressor-like, C-terminal domain"/>
    <property type="match status" value="1"/>
</dbReference>
<name>A0A2T3NYN5_9GAMM</name>
<accession>A0A2T3NYN5</accession>
<feature type="DNA-binding region" description="H-T-H motif" evidence="4">
    <location>
        <begin position="32"/>
        <end position="51"/>
    </location>
</feature>
<keyword evidence="2 4" id="KW-0238">DNA-binding</keyword>
<dbReference type="PANTHER" id="PTHR30055:SF146">
    <property type="entry name" value="HTH-TYPE TRANSCRIPTIONAL DUAL REGULATOR CECR"/>
    <property type="match status" value="1"/>
</dbReference>
<dbReference type="GO" id="GO:0000976">
    <property type="term" value="F:transcription cis-regulatory region binding"/>
    <property type="evidence" value="ECO:0007669"/>
    <property type="project" value="TreeGrafter"/>
</dbReference>
<comment type="caution">
    <text evidence="6">The sequence shown here is derived from an EMBL/GenBank/DDBJ whole genome shotgun (WGS) entry which is preliminary data.</text>
</comment>
<dbReference type="PANTHER" id="PTHR30055">
    <property type="entry name" value="HTH-TYPE TRANSCRIPTIONAL REGULATOR RUTR"/>
    <property type="match status" value="1"/>
</dbReference>
<dbReference type="FunFam" id="1.10.10.60:FF:000141">
    <property type="entry name" value="TetR family transcriptional regulator"/>
    <property type="match status" value="1"/>
</dbReference>
<evidence type="ECO:0000256" key="1">
    <source>
        <dbReference type="ARBA" id="ARBA00023015"/>
    </source>
</evidence>
<dbReference type="InterPro" id="IPR050109">
    <property type="entry name" value="HTH-type_TetR-like_transc_reg"/>
</dbReference>
<dbReference type="Proteomes" id="UP000241771">
    <property type="component" value="Unassembled WGS sequence"/>
</dbReference>